<dbReference type="AlphaFoldDB" id="A0A4Q4ZHA9"/>
<accession>A0A4Q4ZHA9</accession>
<feature type="compositionally biased region" description="Low complexity" evidence="1">
    <location>
        <begin position="331"/>
        <end position="353"/>
    </location>
</feature>
<feature type="compositionally biased region" description="Gly residues" evidence="1">
    <location>
        <begin position="387"/>
        <end position="413"/>
    </location>
</feature>
<feature type="compositionally biased region" description="Gly residues" evidence="1">
    <location>
        <begin position="189"/>
        <end position="199"/>
    </location>
</feature>
<gene>
    <name evidence="2" type="ORF">EKO23_06360</name>
</gene>
<dbReference type="EMBL" id="SDKM01000007">
    <property type="protein sequence ID" value="RYP87228.1"/>
    <property type="molecule type" value="Genomic_DNA"/>
</dbReference>
<feature type="compositionally biased region" description="Basic and acidic residues" evidence="1">
    <location>
        <begin position="221"/>
        <end position="244"/>
    </location>
</feature>
<sequence length="447" mass="42828">MVAADGGGGGGGGGGAAGPQEQKLLQAFSANLDAVDAAAASWSLGADLLRGVARKLTSQAAQLETSFGPNNPTGAAAAERYREVQKKVDQRASEMTTAANALTTTSTGLRAAQADYDRLPKVTTNPNAPQTDLERLMDPGGSLRQAQHDSEVAAREKAAGAALTKLDTHFEKSASDLRTVAGDPPSRSSGGGGGGGTGGTSPLVRSGGGGTVDAGPGGRPDGGRDDGPRYEVGPKDPKGPRDDGNPGEPTPTGPRTVPVGGNLAGGSGTYQPGASGGSSYAPGSTATPVSGSGAAAGSALGAGVVSGAGAIAASRGGMPASMRPVTGAPGASGAIGRSSGSAASRGAIGRSGSMVPGQGGTASRTGGTTGGRGAAGGRGTTVPGQGQAAGKGGRSGAGGRGGRGPAAAGQGGRAGKKDEKDVAREHLAFADEESWLDDEGATDSVID</sequence>
<feature type="region of interest" description="Disordered" evidence="1">
    <location>
        <begin position="314"/>
        <end position="447"/>
    </location>
</feature>
<feature type="compositionally biased region" description="Basic and acidic residues" evidence="1">
    <location>
        <begin position="146"/>
        <end position="158"/>
    </location>
</feature>
<evidence type="ECO:0000313" key="3">
    <source>
        <dbReference type="Proteomes" id="UP000295198"/>
    </source>
</evidence>
<organism evidence="2 3">
    <name type="scientific">Nocardioides guangzhouensis</name>
    <dbReference type="NCBI Taxonomy" id="2497878"/>
    <lineage>
        <taxon>Bacteria</taxon>
        <taxon>Bacillati</taxon>
        <taxon>Actinomycetota</taxon>
        <taxon>Actinomycetes</taxon>
        <taxon>Propionibacteriales</taxon>
        <taxon>Nocardioidaceae</taxon>
        <taxon>Nocardioides</taxon>
    </lineage>
</organism>
<feature type="compositionally biased region" description="Acidic residues" evidence="1">
    <location>
        <begin position="430"/>
        <end position="447"/>
    </location>
</feature>
<feature type="region of interest" description="Disordered" evidence="1">
    <location>
        <begin position="174"/>
        <end position="299"/>
    </location>
</feature>
<reference evidence="2 3" key="1">
    <citation type="submission" date="2019-01" db="EMBL/GenBank/DDBJ databases">
        <title>Nocardioides guangzhouensis sp. nov., an actinobacterium isolated from soil.</title>
        <authorList>
            <person name="Fu Y."/>
            <person name="Cai Y."/>
            <person name="Lin Z."/>
            <person name="Chen P."/>
        </authorList>
    </citation>
    <scope>NUCLEOTIDE SEQUENCE [LARGE SCALE GENOMIC DNA]</scope>
    <source>
        <strain evidence="2 3">130</strain>
    </source>
</reference>
<evidence type="ECO:0000313" key="2">
    <source>
        <dbReference type="EMBL" id="RYP87228.1"/>
    </source>
</evidence>
<feature type="region of interest" description="Disordered" evidence="1">
    <location>
        <begin position="120"/>
        <end position="159"/>
    </location>
</feature>
<feature type="compositionally biased region" description="Gly residues" evidence="1">
    <location>
        <begin position="206"/>
        <end position="220"/>
    </location>
</feature>
<feature type="compositionally biased region" description="Basic and acidic residues" evidence="1">
    <location>
        <begin position="415"/>
        <end position="429"/>
    </location>
</feature>
<evidence type="ECO:0000256" key="1">
    <source>
        <dbReference type="SAM" id="MobiDB-lite"/>
    </source>
</evidence>
<feature type="compositionally biased region" description="Low complexity" evidence="1">
    <location>
        <begin position="277"/>
        <end position="299"/>
    </location>
</feature>
<dbReference type="Proteomes" id="UP000295198">
    <property type="component" value="Unassembled WGS sequence"/>
</dbReference>
<comment type="caution">
    <text evidence="2">The sequence shown here is derived from an EMBL/GenBank/DDBJ whole genome shotgun (WGS) entry which is preliminary data.</text>
</comment>
<name>A0A4Q4ZHA9_9ACTN</name>
<keyword evidence="3" id="KW-1185">Reference proteome</keyword>
<protein>
    <recommendedName>
        <fullName evidence="4">PPE domain-containing protein</fullName>
    </recommendedName>
</protein>
<dbReference type="RefSeq" id="WP_134715320.1">
    <property type="nucleotide sequence ID" value="NZ_SDKM01000007.1"/>
</dbReference>
<proteinExistence type="predicted"/>
<feature type="compositionally biased region" description="Gly residues" evidence="1">
    <location>
        <begin position="367"/>
        <end position="379"/>
    </location>
</feature>
<evidence type="ECO:0008006" key="4">
    <source>
        <dbReference type="Google" id="ProtNLM"/>
    </source>
</evidence>